<feature type="chain" id="PRO_5004629192" description="DUF3852 domain-containing protein" evidence="2">
    <location>
        <begin position="31"/>
        <end position="114"/>
    </location>
</feature>
<keyword evidence="4" id="KW-1185">Reference proteome</keyword>
<proteinExistence type="predicted"/>
<dbReference type="eggNOG" id="ENOG5031SFX">
    <property type="taxonomic scope" value="Bacteria"/>
</dbReference>
<dbReference type="Pfam" id="PF12963">
    <property type="entry name" value="DUF3852"/>
    <property type="match status" value="1"/>
</dbReference>
<dbReference type="HOGENOM" id="CLU_147889_0_0_9"/>
<dbReference type="Proteomes" id="UP000016662">
    <property type="component" value="Unassembled WGS sequence"/>
</dbReference>
<accession>U2KFX6</accession>
<feature type="signal peptide" evidence="2">
    <location>
        <begin position="1"/>
        <end position="30"/>
    </location>
</feature>
<dbReference type="STRING" id="411473.RUMCAL_00224"/>
<dbReference type="EMBL" id="AWVF01000026">
    <property type="protein sequence ID" value="ERJ97441.1"/>
    <property type="molecule type" value="Genomic_DNA"/>
</dbReference>
<comment type="caution">
    <text evidence="3">The sequence shown here is derived from an EMBL/GenBank/DDBJ whole genome shotgun (WGS) entry which is preliminary data.</text>
</comment>
<keyword evidence="1" id="KW-0812">Transmembrane</keyword>
<feature type="transmembrane region" description="Helical" evidence="1">
    <location>
        <begin position="92"/>
        <end position="112"/>
    </location>
</feature>
<evidence type="ECO:0000313" key="3">
    <source>
        <dbReference type="EMBL" id="ERJ97441.1"/>
    </source>
</evidence>
<reference evidence="3 4" key="1">
    <citation type="submission" date="2013-07" db="EMBL/GenBank/DDBJ databases">
        <authorList>
            <person name="Weinstock G."/>
            <person name="Sodergren E."/>
            <person name="Wylie T."/>
            <person name="Fulton L."/>
            <person name="Fulton R."/>
            <person name="Fronick C."/>
            <person name="O'Laughlin M."/>
            <person name="Godfrey J."/>
            <person name="Miner T."/>
            <person name="Herter B."/>
            <person name="Appelbaum E."/>
            <person name="Cordes M."/>
            <person name="Lek S."/>
            <person name="Wollam A."/>
            <person name="Pepin K.H."/>
            <person name="Palsikar V.B."/>
            <person name="Mitreva M."/>
            <person name="Wilson R.K."/>
        </authorList>
    </citation>
    <scope>NUCLEOTIDE SEQUENCE [LARGE SCALE GENOMIC DNA]</scope>
    <source>
        <strain evidence="3 4">ATCC 27760</strain>
    </source>
</reference>
<evidence type="ECO:0000256" key="1">
    <source>
        <dbReference type="SAM" id="Phobius"/>
    </source>
</evidence>
<keyword evidence="2" id="KW-0732">Signal</keyword>
<sequence length="114" mass="12427">MKLSKRTKKIMIAAVSVIVLAFLCSLTAFADGEVAGAVESTWNAAKGQIKTIVNNVVFPVVDVILAILLFVKIATSYMDYRKHGQFEWTAPAILFGCLSFSLTAPLYLWSIVGL</sequence>
<dbReference type="AlphaFoldDB" id="U2KFX6"/>
<gene>
    <name evidence="3" type="ORF">RUMCAL_00224</name>
</gene>
<keyword evidence="1" id="KW-0472">Membrane</keyword>
<dbReference type="OrthoDB" id="1739900at2"/>
<evidence type="ECO:0000256" key="2">
    <source>
        <dbReference type="SAM" id="SignalP"/>
    </source>
</evidence>
<keyword evidence="1" id="KW-1133">Transmembrane helix</keyword>
<evidence type="ECO:0008006" key="5">
    <source>
        <dbReference type="Google" id="ProtNLM"/>
    </source>
</evidence>
<feature type="transmembrane region" description="Helical" evidence="1">
    <location>
        <begin position="52"/>
        <end position="71"/>
    </location>
</feature>
<organism evidence="3 4">
    <name type="scientific">Ruminococcus callidus ATCC 27760</name>
    <dbReference type="NCBI Taxonomy" id="411473"/>
    <lineage>
        <taxon>Bacteria</taxon>
        <taxon>Bacillati</taxon>
        <taxon>Bacillota</taxon>
        <taxon>Clostridia</taxon>
        <taxon>Eubacteriales</taxon>
        <taxon>Oscillospiraceae</taxon>
        <taxon>Ruminococcus</taxon>
    </lineage>
</organism>
<protein>
    <recommendedName>
        <fullName evidence="5">DUF3852 domain-containing protein</fullName>
    </recommendedName>
</protein>
<dbReference type="PATRIC" id="fig|411473.3.peg.195"/>
<name>U2KFX6_9FIRM</name>
<evidence type="ECO:0000313" key="4">
    <source>
        <dbReference type="Proteomes" id="UP000016662"/>
    </source>
</evidence>
<dbReference type="InterPro" id="IPR024330">
    <property type="entry name" value="DUF3852"/>
</dbReference>